<evidence type="ECO:0000256" key="2">
    <source>
        <dbReference type="ARBA" id="ARBA00022723"/>
    </source>
</evidence>
<name>A0ABY4RD35_9GAMM</name>
<dbReference type="CDD" id="cd08071">
    <property type="entry name" value="MPN_DUF2466"/>
    <property type="match status" value="1"/>
</dbReference>
<dbReference type="PROSITE" id="PS50249">
    <property type="entry name" value="MPN"/>
    <property type="match status" value="1"/>
</dbReference>
<accession>A0ABY4RD35</accession>
<proteinExistence type="predicted"/>
<evidence type="ECO:0000313" key="8">
    <source>
        <dbReference type="Proteomes" id="UP001056635"/>
    </source>
</evidence>
<evidence type="ECO:0000256" key="3">
    <source>
        <dbReference type="ARBA" id="ARBA00022801"/>
    </source>
</evidence>
<reference evidence="7" key="1">
    <citation type="submission" date="2021-09" db="EMBL/GenBank/DDBJ databases">
        <title>First case of bloodstream infection caused by Mixta hanseatica sp. nov., a member of the Erwiniaceae family.</title>
        <authorList>
            <person name="Both A."/>
            <person name="Huang J."/>
            <person name="Wenzel P."/>
            <person name="Aepfelbacher M."/>
            <person name="Rohde H."/>
            <person name="Christner M."/>
            <person name="Hentschke M."/>
        </authorList>
    </citation>
    <scope>NUCLEOTIDE SEQUENCE</scope>
    <source>
        <strain evidence="7">X22927</strain>
        <plasmid evidence="7">pX22927_1</plasmid>
    </source>
</reference>
<gene>
    <name evidence="7" type="primary">radC</name>
    <name evidence="7" type="ORF">K6958_20750</name>
</gene>
<dbReference type="InterPro" id="IPR025657">
    <property type="entry name" value="RadC_JAB"/>
</dbReference>
<dbReference type="Pfam" id="PF04002">
    <property type="entry name" value="RadC"/>
    <property type="match status" value="1"/>
</dbReference>
<dbReference type="SUPFAM" id="SSF102712">
    <property type="entry name" value="JAB1/MPN domain"/>
    <property type="match status" value="1"/>
</dbReference>
<keyword evidence="3" id="KW-0378">Hydrolase</keyword>
<dbReference type="NCBIfam" id="TIGR00608">
    <property type="entry name" value="radc"/>
    <property type="match status" value="1"/>
</dbReference>
<evidence type="ECO:0000256" key="4">
    <source>
        <dbReference type="ARBA" id="ARBA00022833"/>
    </source>
</evidence>
<evidence type="ECO:0000259" key="6">
    <source>
        <dbReference type="PROSITE" id="PS50249"/>
    </source>
</evidence>
<geneLocation type="plasmid" evidence="7 8">
    <name>pX22927_1</name>
</geneLocation>
<keyword evidence="8" id="KW-1185">Reference proteome</keyword>
<keyword evidence="2" id="KW-0479">Metal-binding</keyword>
<evidence type="ECO:0000313" key="7">
    <source>
        <dbReference type="EMBL" id="UQY46278.1"/>
    </source>
</evidence>
<keyword evidence="5" id="KW-0482">Metalloprotease</keyword>
<dbReference type="Gene3D" id="3.40.140.10">
    <property type="entry name" value="Cytidine Deaminase, domain 2"/>
    <property type="match status" value="1"/>
</dbReference>
<dbReference type="PANTHER" id="PTHR30471">
    <property type="entry name" value="DNA REPAIR PROTEIN RADC"/>
    <property type="match status" value="1"/>
</dbReference>
<dbReference type="InterPro" id="IPR037518">
    <property type="entry name" value="MPN"/>
</dbReference>
<dbReference type="Proteomes" id="UP001056635">
    <property type="component" value="Plasmid pX22927_1"/>
</dbReference>
<dbReference type="PANTHER" id="PTHR30471:SF3">
    <property type="entry name" value="UPF0758 PROTEIN YEES-RELATED"/>
    <property type="match status" value="1"/>
</dbReference>
<evidence type="ECO:0000256" key="1">
    <source>
        <dbReference type="ARBA" id="ARBA00022670"/>
    </source>
</evidence>
<keyword evidence="7" id="KW-0614">Plasmid</keyword>
<keyword evidence="4" id="KW-0862">Zinc</keyword>
<feature type="domain" description="MPN" evidence="6">
    <location>
        <begin position="64"/>
        <end position="187"/>
    </location>
</feature>
<evidence type="ECO:0000256" key="5">
    <source>
        <dbReference type="ARBA" id="ARBA00023049"/>
    </source>
</evidence>
<sequence length="187" mass="20653">MPQQSIITSFSESEETALETVGGNISFFSHLHVRDTQGNYVMASVSQILTEATRAVDFRYPAGTVFESLEVSEEFFRAKLAGRERETFAVAFLNNQHQLIAYEELFIGSIASTEIHPREVVRAALRLNAAAVILSHNHPSFSTEPSRADVQITVRLKKALELVAVRVIDHIIVAGNEAVSMARKGLV</sequence>
<protein>
    <submittedName>
        <fullName evidence="7">DNA repair protein RadC</fullName>
    </submittedName>
</protein>
<dbReference type="EMBL" id="CP082905">
    <property type="protein sequence ID" value="UQY46278.1"/>
    <property type="molecule type" value="Genomic_DNA"/>
</dbReference>
<dbReference type="InterPro" id="IPR001405">
    <property type="entry name" value="UPF0758"/>
</dbReference>
<keyword evidence="1" id="KW-0645">Protease</keyword>
<organism evidence="7 8">
    <name type="scientific">Mixta hanseatica</name>
    <dbReference type="NCBI Taxonomy" id="2872648"/>
    <lineage>
        <taxon>Bacteria</taxon>
        <taxon>Pseudomonadati</taxon>
        <taxon>Pseudomonadota</taxon>
        <taxon>Gammaproteobacteria</taxon>
        <taxon>Enterobacterales</taxon>
        <taxon>Erwiniaceae</taxon>
        <taxon>Mixta</taxon>
    </lineage>
</organism>